<protein>
    <recommendedName>
        <fullName evidence="1">NUMOD4 domain-containing protein</fullName>
    </recommendedName>
</protein>
<dbReference type="EMBL" id="SUME01000003">
    <property type="protein sequence ID" value="TJZ61568.1"/>
    <property type="molecule type" value="Genomic_DNA"/>
</dbReference>
<dbReference type="RefSeq" id="WP_136901213.1">
    <property type="nucleotide sequence ID" value="NZ_SUME01000003.1"/>
</dbReference>
<dbReference type="Proteomes" id="UP000306808">
    <property type="component" value="Unassembled WGS sequence"/>
</dbReference>
<reference evidence="2 3" key="1">
    <citation type="submission" date="2019-04" db="EMBL/GenBank/DDBJ databases">
        <title>Sphingobacterium olei sp. nov., isolated from oil-contaminated soil.</title>
        <authorList>
            <person name="Liu B."/>
        </authorList>
    </citation>
    <scope>NUCLEOTIDE SEQUENCE [LARGE SCALE GENOMIC DNA]</scope>
    <source>
        <strain evidence="2 3">HAL-9</strain>
    </source>
</reference>
<dbReference type="GO" id="GO:0016788">
    <property type="term" value="F:hydrolase activity, acting on ester bonds"/>
    <property type="evidence" value="ECO:0007669"/>
    <property type="project" value="InterPro"/>
</dbReference>
<evidence type="ECO:0000313" key="3">
    <source>
        <dbReference type="Proteomes" id="UP000306808"/>
    </source>
</evidence>
<keyword evidence="3" id="KW-1185">Reference proteome</keyword>
<proteinExistence type="predicted"/>
<gene>
    <name evidence="2" type="ORF">FAZ15_09615</name>
</gene>
<dbReference type="Pfam" id="PF07463">
    <property type="entry name" value="NUMOD4"/>
    <property type="match status" value="1"/>
</dbReference>
<evidence type="ECO:0000313" key="2">
    <source>
        <dbReference type="EMBL" id="TJZ61568.1"/>
    </source>
</evidence>
<sequence>MGDLPGEQWEDIPGLEEYGMISSRGRVKRLSFELTNSLGKVIFSATKR</sequence>
<comment type="caution">
    <text evidence="2">The sequence shown here is derived from an EMBL/GenBank/DDBJ whole genome shotgun (WGS) entry which is preliminary data.</text>
</comment>
<dbReference type="AlphaFoldDB" id="A0A4V6WHW5"/>
<feature type="domain" description="NUMOD4" evidence="1">
    <location>
        <begin position="7"/>
        <end position="32"/>
    </location>
</feature>
<name>A0A4V6WHW5_9SPHI</name>
<evidence type="ECO:0000259" key="1">
    <source>
        <dbReference type="Pfam" id="PF07463"/>
    </source>
</evidence>
<organism evidence="2 3">
    <name type="scientific">Sphingobacterium olei</name>
    <dbReference type="NCBI Taxonomy" id="2571155"/>
    <lineage>
        <taxon>Bacteria</taxon>
        <taxon>Pseudomonadati</taxon>
        <taxon>Bacteroidota</taxon>
        <taxon>Sphingobacteriia</taxon>
        <taxon>Sphingobacteriales</taxon>
        <taxon>Sphingobacteriaceae</taxon>
        <taxon>Sphingobacterium</taxon>
    </lineage>
</organism>
<accession>A0A4V6WHW5</accession>
<dbReference type="OrthoDB" id="6631788at2"/>
<dbReference type="InterPro" id="IPR010902">
    <property type="entry name" value="NUMOD4"/>
</dbReference>